<dbReference type="Gene3D" id="3.30.70.920">
    <property type="match status" value="1"/>
</dbReference>
<feature type="domain" description="HTH asnC-type" evidence="4">
    <location>
        <begin position="1"/>
        <end position="38"/>
    </location>
</feature>
<dbReference type="EMBL" id="BOMG01000097">
    <property type="protein sequence ID" value="GID59458.1"/>
    <property type="molecule type" value="Genomic_DNA"/>
</dbReference>
<organism evidence="5 6">
    <name type="scientific">Actinoplanes couchii</name>
    <dbReference type="NCBI Taxonomy" id="403638"/>
    <lineage>
        <taxon>Bacteria</taxon>
        <taxon>Bacillati</taxon>
        <taxon>Actinomycetota</taxon>
        <taxon>Actinomycetes</taxon>
        <taxon>Micromonosporales</taxon>
        <taxon>Micromonosporaceae</taxon>
        <taxon>Actinoplanes</taxon>
    </lineage>
</organism>
<evidence type="ECO:0000256" key="1">
    <source>
        <dbReference type="ARBA" id="ARBA00023015"/>
    </source>
</evidence>
<keyword evidence="2" id="KW-0238">DNA-binding</keyword>
<proteinExistence type="predicted"/>
<dbReference type="SMART" id="SM00344">
    <property type="entry name" value="HTH_ASNC"/>
    <property type="match status" value="1"/>
</dbReference>
<protein>
    <recommendedName>
        <fullName evidence="4">HTH asnC-type domain-containing protein</fullName>
    </recommendedName>
</protein>
<dbReference type="Gene3D" id="1.10.10.10">
    <property type="entry name" value="Winged helix-like DNA-binding domain superfamily/Winged helix DNA-binding domain"/>
    <property type="match status" value="1"/>
</dbReference>
<dbReference type="InterPro" id="IPR019887">
    <property type="entry name" value="Tscrpt_reg_AsnC/Lrp_C"/>
</dbReference>
<evidence type="ECO:0000259" key="4">
    <source>
        <dbReference type="PROSITE" id="PS50956"/>
    </source>
</evidence>
<dbReference type="InterPro" id="IPR036388">
    <property type="entry name" value="WH-like_DNA-bd_sf"/>
</dbReference>
<dbReference type="PANTHER" id="PTHR30154:SF34">
    <property type="entry name" value="TRANSCRIPTIONAL REGULATOR AZLB"/>
    <property type="match status" value="1"/>
</dbReference>
<dbReference type="SUPFAM" id="SSF54909">
    <property type="entry name" value="Dimeric alpha+beta barrel"/>
    <property type="match status" value="1"/>
</dbReference>
<keyword evidence="1" id="KW-0805">Transcription regulation</keyword>
<dbReference type="InterPro" id="IPR000485">
    <property type="entry name" value="AsnC-type_HTH_dom"/>
</dbReference>
<gene>
    <name evidence="5" type="ORF">Aco03nite_078620</name>
</gene>
<evidence type="ECO:0000256" key="2">
    <source>
        <dbReference type="ARBA" id="ARBA00023125"/>
    </source>
</evidence>
<dbReference type="InterPro" id="IPR019888">
    <property type="entry name" value="Tscrpt_reg_AsnC-like"/>
</dbReference>
<name>A0ABQ3XLS1_9ACTN</name>
<keyword evidence="6" id="KW-1185">Reference proteome</keyword>
<dbReference type="PANTHER" id="PTHR30154">
    <property type="entry name" value="LEUCINE-RESPONSIVE REGULATORY PROTEIN"/>
    <property type="match status" value="1"/>
</dbReference>
<dbReference type="Pfam" id="PF01037">
    <property type="entry name" value="AsnC_trans_reg"/>
    <property type="match status" value="1"/>
</dbReference>
<comment type="caution">
    <text evidence="5">The sequence shown here is derived from an EMBL/GenBank/DDBJ whole genome shotgun (WGS) entry which is preliminary data.</text>
</comment>
<evidence type="ECO:0000313" key="5">
    <source>
        <dbReference type="EMBL" id="GID59458.1"/>
    </source>
</evidence>
<keyword evidence="3" id="KW-0804">Transcription</keyword>
<dbReference type="SUPFAM" id="SSF46785">
    <property type="entry name" value="Winged helix' DNA-binding domain"/>
    <property type="match status" value="1"/>
</dbReference>
<reference evidence="5 6" key="1">
    <citation type="submission" date="2021-01" db="EMBL/GenBank/DDBJ databases">
        <title>Whole genome shotgun sequence of Actinoplanes couchii NBRC 106145.</title>
        <authorList>
            <person name="Komaki H."/>
            <person name="Tamura T."/>
        </authorList>
    </citation>
    <scope>NUCLEOTIDE SEQUENCE [LARGE SCALE GENOMIC DNA]</scope>
    <source>
        <strain evidence="5 6">NBRC 106145</strain>
    </source>
</reference>
<evidence type="ECO:0000313" key="6">
    <source>
        <dbReference type="Proteomes" id="UP000612282"/>
    </source>
</evidence>
<sequence>MRCRLSPSPCLRRVRQLQESGVIERYTAVVSAGAVGLPITAFVRLTLLSHTSAIVDEIEQRLRAIPEVVEAYLLAGDDDYLVKIVIASFEAYEDLLRREIRAIPSLASIKTTFAFAVTKPQSPLPMPLH</sequence>
<dbReference type="Pfam" id="PF13412">
    <property type="entry name" value="HTH_24"/>
    <property type="match status" value="1"/>
</dbReference>
<dbReference type="InterPro" id="IPR036390">
    <property type="entry name" value="WH_DNA-bd_sf"/>
</dbReference>
<dbReference type="PROSITE" id="PS50956">
    <property type="entry name" value="HTH_ASNC_2"/>
    <property type="match status" value="1"/>
</dbReference>
<dbReference type="Proteomes" id="UP000612282">
    <property type="component" value="Unassembled WGS sequence"/>
</dbReference>
<evidence type="ECO:0000256" key="3">
    <source>
        <dbReference type="ARBA" id="ARBA00023163"/>
    </source>
</evidence>
<accession>A0ABQ3XLS1</accession>
<dbReference type="InterPro" id="IPR011008">
    <property type="entry name" value="Dimeric_a/b-barrel"/>
</dbReference>